<evidence type="ECO:0000256" key="5">
    <source>
        <dbReference type="ARBA" id="ARBA00022833"/>
    </source>
</evidence>
<dbReference type="Proteomes" id="UP001229421">
    <property type="component" value="Unassembled WGS sequence"/>
</dbReference>
<comment type="similarity">
    <text evidence="8">Belongs to the RING-type zinc finger family. ATL subfamily.</text>
</comment>
<name>A0AAD8KEP0_TARER</name>
<dbReference type="PANTHER" id="PTHR46539">
    <property type="entry name" value="E3 UBIQUITIN-PROTEIN LIGASE ATL42"/>
    <property type="match status" value="1"/>
</dbReference>
<dbReference type="GO" id="GO:0008270">
    <property type="term" value="F:zinc ion binding"/>
    <property type="evidence" value="ECO:0007669"/>
    <property type="project" value="UniProtKB-KW"/>
</dbReference>
<comment type="subcellular location">
    <subcellularLocation>
        <location evidence="1">Membrane</location>
    </subcellularLocation>
</comment>
<evidence type="ECO:0000256" key="1">
    <source>
        <dbReference type="ARBA" id="ARBA00004370"/>
    </source>
</evidence>
<dbReference type="PANTHER" id="PTHR46539:SF2">
    <property type="entry name" value="RING-H2 FINGER PROTEIN ATL43"/>
    <property type="match status" value="1"/>
</dbReference>
<dbReference type="AlphaFoldDB" id="A0AAD8KEP0"/>
<reference evidence="12" key="1">
    <citation type="journal article" date="2023" name="bioRxiv">
        <title>Improved chromosome-level genome assembly for marigold (Tagetes erecta).</title>
        <authorList>
            <person name="Jiang F."/>
            <person name="Yuan L."/>
            <person name="Wang S."/>
            <person name="Wang H."/>
            <person name="Xu D."/>
            <person name="Wang A."/>
            <person name="Fan W."/>
        </authorList>
    </citation>
    <scope>NUCLEOTIDE SEQUENCE</scope>
    <source>
        <strain evidence="12">WSJ</strain>
        <tissue evidence="12">Leaf</tissue>
    </source>
</reference>
<keyword evidence="6 10" id="KW-1133">Transmembrane helix</keyword>
<accession>A0AAD8KEP0</accession>
<dbReference type="Gene3D" id="3.30.40.10">
    <property type="entry name" value="Zinc/RING finger domain, C3HC4 (zinc finger)"/>
    <property type="match status" value="1"/>
</dbReference>
<evidence type="ECO:0000256" key="8">
    <source>
        <dbReference type="ARBA" id="ARBA00024209"/>
    </source>
</evidence>
<evidence type="ECO:0000256" key="6">
    <source>
        <dbReference type="ARBA" id="ARBA00022989"/>
    </source>
</evidence>
<gene>
    <name evidence="12" type="ORF">QVD17_29012</name>
</gene>
<dbReference type="Pfam" id="PF13639">
    <property type="entry name" value="zf-RING_2"/>
    <property type="match status" value="1"/>
</dbReference>
<evidence type="ECO:0000313" key="12">
    <source>
        <dbReference type="EMBL" id="KAK1419726.1"/>
    </source>
</evidence>
<dbReference type="EMBL" id="JAUHHV010000007">
    <property type="protein sequence ID" value="KAK1419726.1"/>
    <property type="molecule type" value="Genomic_DNA"/>
</dbReference>
<keyword evidence="5" id="KW-0862">Zinc</keyword>
<keyword evidence="4 9" id="KW-0863">Zinc-finger</keyword>
<evidence type="ECO:0000256" key="10">
    <source>
        <dbReference type="SAM" id="Phobius"/>
    </source>
</evidence>
<proteinExistence type="inferred from homology"/>
<dbReference type="GO" id="GO:0016020">
    <property type="term" value="C:membrane"/>
    <property type="evidence" value="ECO:0007669"/>
    <property type="project" value="UniProtKB-SubCell"/>
</dbReference>
<dbReference type="InterPro" id="IPR001841">
    <property type="entry name" value="Znf_RING"/>
</dbReference>
<feature type="transmembrane region" description="Helical" evidence="10">
    <location>
        <begin position="80"/>
        <end position="108"/>
    </location>
</feature>
<evidence type="ECO:0000256" key="9">
    <source>
        <dbReference type="PROSITE-ProRule" id="PRU00175"/>
    </source>
</evidence>
<dbReference type="InterPro" id="IPR013083">
    <property type="entry name" value="Znf_RING/FYVE/PHD"/>
</dbReference>
<dbReference type="PROSITE" id="PS50089">
    <property type="entry name" value="ZF_RING_2"/>
    <property type="match status" value="1"/>
</dbReference>
<feature type="domain" description="RING-type" evidence="11">
    <location>
        <begin position="152"/>
        <end position="194"/>
    </location>
</feature>
<keyword evidence="2 10" id="KW-0812">Transmembrane</keyword>
<evidence type="ECO:0000256" key="3">
    <source>
        <dbReference type="ARBA" id="ARBA00022723"/>
    </source>
</evidence>
<organism evidence="12 13">
    <name type="scientific">Tagetes erecta</name>
    <name type="common">African marigold</name>
    <dbReference type="NCBI Taxonomy" id="13708"/>
    <lineage>
        <taxon>Eukaryota</taxon>
        <taxon>Viridiplantae</taxon>
        <taxon>Streptophyta</taxon>
        <taxon>Embryophyta</taxon>
        <taxon>Tracheophyta</taxon>
        <taxon>Spermatophyta</taxon>
        <taxon>Magnoliopsida</taxon>
        <taxon>eudicotyledons</taxon>
        <taxon>Gunneridae</taxon>
        <taxon>Pentapetalae</taxon>
        <taxon>asterids</taxon>
        <taxon>campanulids</taxon>
        <taxon>Asterales</taxon>
        <taxon>Asteraceae</taxon>
        <taxon>Asteroideae</taxon>
        <taxon>Heliantheae alliance</taxon>
        <taxon>Tageteae</taxon>
        <taxon>Tagetes</taxon>
    </lineage>
</organism>
<keyword evidence="7 10" id="KW-0472">Membrane</keyword>
<evidence type="ECO:0000256" key="2">
    <source>
        <dbReference type="ARBA" id="ARBA00022692"/>
    </source>
</evidence>
<dbReference type="SMART" id="SM00184">
    <property type="entry name" value="RING"/>
    <property type="match status" value="1"/>
</dbReference>
<evidence type="ECO:0000259" key="11">
    <source>
        <dbReference type="PROSITE" id="PS50089"/>
    </source>
</evidence>
<sequence>MSTRMILVVFNSSPNVYYNITTVLLLHPSHHFPRNLYYHAHFNPHPISPLLKPFTPLQHFPQPPPPPATTTATTTTTTTMLLSVVLALFLPCAGMTVIFIIYISLLCYAARYHTNNHPNDPIKPTTNRGLSSAQLQKLPVTTGKDLTLGNECAVCLDDVEQQQLARIFPGCNHGFHLKCADTWLSKNPVCPVCRNKLDDGFFSCSETNPC</sequence>
<evidence type="ECO:0000313" key="13">
    <source>
        <dbReference type="Proteomes" id="UP001229421"/>
    </source>
</evidence>
<evidence type="ECO:0000256" key="4">
    <source>
        <dbReference type="ARBA" id="ARBA00022771"/>
    </source>
</evidence>
<protein>
    <recommendedName>
        <fullName evidence="11">RING-type domain-containing protein</fullName>
    </recommendedName>
</protein>
<keyword evidence="3" id="KW-0479">Metal-binding</keyword>
<dbReference type="SUPFAM" id="SSF57850">
    <property type="entry name" value="RING/U-box"/>
    <property type="match status" value="1"/>
</dbReference>
<comment type="caution">
    <text evidence="12">The sequence shown here is derived from an EMBL/GenBank/DDBJ whole genome shotgun (WGS) entry which is preliminary data.</text>
</comment>
<keyword evidence="13" id="KW-1185">Reference proteome</keyword>
<evidence type="ECO:0000256" key="7">
    <source>
        <dbReference type="ARBA" id="ARBA00023136"/>
    </source>
</evidence>